<feature type="domain" description="YetF-like N-terminal transmembrane" evidence="9">
    <location>
        <begin position="5"/>
        <end position="78"/>
    </location>
</feature>
<evidence type="ECO:0000313" key="11">
    <source>
        <dbReference type="Proteomes" id="UP001172743"/>
    </source>
</evidence>
<keyword evidence="4 7" id="KW-0812">Transmembrane</keyword>
<dbReference type="PANTHER" id="PTHR34582">
    <property type="entry name" value="UPF0702 TRANSMEMBRANE PROTEIN YCAP"/>
    <property type="match status" value="1"/>
</dbReference>
<feature type="domain" description="YetF C-terminal" evidence="8">
    <location>
        <begin position="81"/>
        <end position="216"/>
    </location>
</feature>
<dbReference type="RefSeq" id="WP_301136596.1">
    <property type="nucleotide sequence ID" value="NZ_JAUHTQ010000002.1"/>
</dbReference>
<dbReference type="Gene3D" id="3.30.240.20">
    <property type="entry name" value="bsu07140 like domains"/>
    <property type="match status" value="2"/>
</dbReference>
<evidence type="ECO:0000256" key="2">
    <source>
        <dbReference type="ARBA" id="ARBA00006448"/>
    </source>
</evidence>
<accession>A0ABT8GM32</accession>
<keyword evidence="6 7" id="KW-0472">Membrane</keyword>
<evidence type="ECO:0000256" key="4">
    <source>
        <dbReference type="ARBA" id="ARBA00022692"/>
    </source>
</evidence>
<reference evidence="10" key="1">
    <citation type="submission" date="2023-07" db="EMBL/GenBank/DDBJ databases">
        <title>Ureibacillus sp. isolated from freshwater well.</title>
        <authorList>
            <person name="Kirdat K."/>
            <person name="Bhatt A."/>
            <person name="Teware R."/>
            <person name="Bhavsar Y."/>
            <person name="Yadav A."/>
        </authorList>
    </citation>
    <scope>NUCLEOTIDE SEQUENCE</scope>
    <source>
        <strain evidence="10">BA0131</strain>
    </source>
</reference>
<dbReference type="Pfam" id="PF04239">
    <property type="entry name" value="DUF421"/>
    <property type="match status" value="1"/>
</dbReference>
<evidence type="ECO:0000256" key="5">
    <source>
        <dbReference type="ARBA" id="ARBA00022989"/>
    </source>
</evidence>
<evidence type="ECO:0000259" key="8">
    <source>
        <dbReference type="Pfam" id="PF04239"/>
    </source>
</evidence>
<evidence type="ECO:0000313" key="10">
    <source>
        <dbReference type="EMBL" id="MDN4492485.1"/>
    </source>
</evidence>
<feature type="transmembrane region" description="Helical" evidence="7">
    <location>
        <begin position="6"/>
        <end position="25"/>
    </location>
</feature>
<keyword evidence="5 7" id="KW-1133">Transmembrane helix</keyword>
<evidence type="ECO:0000256" key="1">
    <source>
        <dbReference type="ARBA" id="ARBA00004651"/>
    </source>
</evidence>
<sequence length="232" mass="26152">MAVSELILRLFIAFFVLFLLTRIMGRKEISQMTFFNFVSAIAIGSITASLAVSESLSIRNGIIALVGWAAFTLIMAFVDIKSKNLRKYTTGEPIIVIKDGKIMEQALRKTQLDMDSLNSMLREKDVFSLNDVDYAVFETSGKLSVMKKENKLPVTRGDLRMQNQYKVYPAATEVISDGVVNTNNLSRLQLDKTWLEQQLKNVGINSIEEVFFAEVQPDGSLYIDSKDDQMKN</sequence>
<gene>
    <name evidence="10" type="ORF">QYB95_02920</name>
</gene>
<comment type="subcellular location">
    <subcellularLocation>
        <location evidence="1">Cell membrane</location>
        <topology evidence="1">Multi-pass membrane protein</topology>
    </subcellularLocation>
</comment>
<comment type="caution">
    <text evidence="10">The sequence shown here is derived from an EMBL/GenBank/DDBJ whole genome shotgun (WGS) entry which is preliminary data.</text>
</comment>
<dbReference type="PANTHER" id="PTHR34582:SF7">
    <property type="entry name" value="UPF0702 TRANSMEMBRANE PROTEIN YDFS"/>
    <property type="match status" value="1"/>
</dbReference>
<comment type="similarity">
    <text evidence="2">Belongs to the UPF0702 family.</text>
</comment>
<feature type="transmembrane region" description="Helical" evidence="7">
    <location>
        <begin position="32"/>
        <end position="52"/>
    </location>
</feature>
<dbReference type="InterPro" id="IPR048454">
    <property type="entry name" value="YetF_N"/>
</dbReference>
<dbReference type="Pfam" id="PF20730">
    <property type="entry name" value="YetF_N"/>
    <property type="match status" value="1"/>
</dbReference>
<keyword evidence="3" id="KW-1003">Cell membrane</keyword>
<dbReference type="InterPro" id="IPR007353">
    <property type="entry name" value="DUF421"/>
</dbReference>
<evidence type="ECO:0000259" key="9">
    <source>
        <dbReference type="Pfam" id="PF20730"/>
    </source>
</evidence>
<organism evidence="10 11">
    <name type="scientific">Ureibacillus aquaedulcis</name>
    <dbReference type="NCBI Taxonomy" id="3058421"/>
    <lineage>
        <taxon>Bacteria</taxon>
        <taxon>Bacillati</taxon>
        <taxon>Bacillota</taxon>
        <taxon>Bacilli</taxon>
        <taxon>Bacillales</taxon>
        <taxon>Caryophanaceae</taxon>
        <taxon>Ureibacillus</taxon>
    </lineage>
</organism>
<evidence type="ECO:0000256" key="3">
    <source>
        <dbReference type="ARBA" id="ARBA00022475"/>
    </source>
</evidence>
<feature type="transmembrane region" description="Helical" evidence="7">
    <location>
        <begin position="58"/>
        <end position="78"/>
    </location>
</feature>
<name>A0ABT8GM32_9BACL</name>
<dbReference type="InterPro" id="IPR023090">
    <property type="entry name" value="UPF0702_alpha/beta_dom_sf"/>
</dbReference>
<evidence type="ECO:0000256" key="6">
    <source>
        <dbReference type="ARBA" id="ARBA00023136"/>
    </source>
</evidence>
<keyword evidence="11" id="KW-1185">Reference proteome</keyword>
<evidence type="ECO:0000256" key="7">
    <source>
        <dbReference type="SAM" id="Phobius"/>
    </source>
</evidence>
<protein>
    <submittedName>
        <fullName evidence="10">DUF421 domain-containing protein</fullName>
    </submittedName>
</protein>
<dbReference type="EMBL" id="JAUHTQ010000002">
    <property type="protein sequence ID" value="MDN4492485.1"/>
    <property type="molecule type" value="Genomic_DNA"/>
</dbReference>
<dbReference type="Proteomes" id="UP001172743">
    <property type="component" value="Unassembled WGS sequence"/>
</dbReference>
<proteinExistence type="inferred from homology"/>